<sequence>MTSSTKQSALSTVNSLFKRDFKSEHEAHRAYDALWEVNRSLFPDSKAATSTKSSIGEWDEKQLSDEFNSDLDAFVGGLESFEQSIHSSNSTKKMSTRGSESALKWAMGRVITKLEKQAIKRDRRDDKLKKRCVEMLEDILEDSWVQRCLSETNDGLEREYVAR</sequence>
<dbReference type="EMBL" id="KI894020">
    <property type="protein sequence ID" value="OCF25796.1"/>
    <property type="molecule type" value="Genomic_DNA"/>
</dbReference>
<reference evidence="2" key="2">
    <citation type="submission" date="2013-07" db="EMBL/GenBank/DDBJ databases">
        <authorList>
            <consortium name="The Broad Institute Genome Sequencing Platform"/>
            <person name="Cuomo C."/>
            <person name="Litvintseva A."/>
            <person name="Chen Y."/>
            <person name="Heitman J."/>
            <person name="Sun S."/>
            <person name="Springer D."/>
            <person name="Dromer F."/>
            <person name="Young S.K."/>
            <person name="Zeng Q."/>
            <person name="Gargeya S."/>
            <person name="Fitzgerald M."/>
            <person name="Abouelleil A."/>
            <person name="Alvarado L."/>
            <person name="Berlin A.M."/>
            <person name="Chapman S.B."/>
            <person name="Dewar J."/>
            <person name="Goldberg J."/>
            <person name="Griggs A."/>
            <person name="Gujja S."/>
            <person name="Hansen M."/>
            <person name="Howarth C."/>
            <person name="Imamovic A."/>
            <person name="Larimer J."/>
            <person name="McCowan C."/>
            <person name="Murphy C."/>
            <person name="Pearson M."/>
            <person name="Priest M."/>
            <person name="Roberts A."/>
            <person name="Saif S."/>
            <person name="Shea T."/>
            <person name="Sykes S."/>
            <person name="Wortman J."/>
            <person name="Nusbaum C."/>
            <person name="Birren B."/>
        </authorList>
    </citation>
    <scope>NUCLEOTIDE SEQUENCE</scope>
    <source>
        <strain evidence="2">CBS 10118</strain>
    </source>
</reference>
<dbReference type="VEuPathDB" id="FungiDB:I302_03469"/>
<dbReference type="GeneID" id="30207868"/>
<dbReference type="AlphaFoldDB" id="A0A1B9G447"/>
<reference evidence="2" key="4">
    <citation type="submission" date="2024-02" db="EMBL/GenBank/DDBJ databases">
        <title>Comparative genomics of Cryptococcus and Kwoniella reveals pathogenesis evolution and contrasting modes of karyotype evolution via chromosome fusion or intercentromeric recombination.</title>
        <authorList>
            <person name="Coelho M.A."/>
            <person name="David-Palma M."/>
            <person name="Shea T."/>
            <person name="Bowers K."/>
            <person name="McGinley-Smith S."/>
            <person name="Mohammad A.W."/>
            <person name="Gnirke A."/>
            <person name="Yurkov A.M."/>
            <person name="Nowrousian M."/>
            <person name="Sun S."/>
            <person name="Cuomo C.A."/>
            <person name="Heitman J."/>
        </authorList>
    </citation>
    <scope>NUCLEOTIDE SEQUENCE</scope>
    <source>
        <strain evidence="2">CBS 10118</strain>
    </source>
</reference>
<evidence type="ECO:0000313" key="2">
    <source>
        <dbReference type="EMBL" id="WVW78145.1"/>
    </source>
</evidence>
<dbReference type="EMBL" id="CP144541">
    <property type="protein sequence ID" value="WVW78145.1"/>
    <property type="molecule type" value="Genomic_DNA"/>
</dbReference>
<name>A0A1B9G447_9TREE</name>
<reference evidence="1" key="3">
    <citation type="submission" date="2014-01" db="EMBL/GenBank/DDBJ databases">
        <title>Evolution of pathogenesis and genome organization in the Tremellales.</title>
        <authorList>
            <person name="Cuomo C."/>
            <person name="Litvintseva A."/>
            <person name="Heitman J."/>
            <person name="Chen Y."/>
            <person name="Sun S."/>
            <person name="Springer D."/>
            <person name="Dromer F."/>
            <person name="Young S."/>
            <person name="Zeng Q."/>
            <person name="Chapman S."/>
            <person name="Gujja S."/>
            <person name="Saif S."/>
            <person name="Birren B."/>
        </authorList>
    </citation>
    <scope>NUCLEOTIDE SEQUENCE</scope>
    <source>
        <strain evidence="1">CBS 10118</strain>
    </source>
</reference>
<organism evidence="1">
    <name type="scientific">Kwoniella bestiolae CBS 10118</name>
    <dbReference type="NCBI Taxonomy" id="1296100"/>
    <lineage>
        <taxon>Eukaryota</taxon>
        <taxon>Fungi</taxon>
        <taxon>Dikarya</taxon>
        <taxon>Basidiomycota</taxon>
        <taxon>Agaricomycotina</taxon>
        <taxon>Tremellomycetes</taxon>
        <taxon>Tremellales</taxon>
        <taxon>Cryptococcaceae</taxon>
        <taxon>Kwoniella</taxon>
    </lineage>
</organism>
<evidence type="ECO:0000313" key="3">
    <source>
        <dbReference type="Proteomes" id="UP000092730"/>
    </source>
</evidence>
<protein>
    <submittedName>
        <fullName evidence="1">Uncharacterized protein</fullName>
    </submittedName>
</protein>
<dbReference type="RefSeq" id="XP_019046866.1">
    <property type="nucleotide sequence ID" value="XM_019190118.1"/>
</dbReference>
<gene>
    <name evidence="1" type="ORF">I302_03469</name>
    <name evidence="2" type="ORF">I302_100096</name>
</gene>
<proteinExistence type="predicted"/>
<accession>A0A1B9G447</accession>
<dbReference type="Proteomes" id="UP000092730">
    <property type="component" value="Chromosome 1"/>
</dbReference>
<reference evidence="1" key="1">
    <citation type="submission" date="2013-07" db="EMBL/GenBank/DDBJ databases">
        <title>The Genome Sequence of Cryptococcus bestiolae CBS10118.</title>
        <authorList>
            <consortium name="The Broad Institute Genome Sequencing Platform"/>
            <person name="Cuomo C."/>
            <person name="Litvintseva A."/>
            <person name="Chen Y."/>
            <person name="Heitman J."/>
            <person name="Sun S."/>
            <person name="Springer D."/>
            <person name="Dromer F."/>
            <person name="Young S.K."/>
            <person name="Zeng Q."/>
            <person name="Gargeya S."/>
            <person name="Fitzgerald M."/>
            <person name="Abouelleil A."/>
            <person name="Alvarado L."/>
            <person name="Berlin A.M."/>
            <person name="Chapman S.B."/>
            <person name="Dewar J."/>
            <person name="Goldberg J."/>
            <person name="Griggs A."/>
            <person name="Gujja S."/>
            <person name="Hansen M."/>
            <person name="Howarth C."/>
            <person name="Imamovic A."/>
            <person name="Larimer J."/>
            <person name="McCowan C."/>
            <person name="Murphy C."/>
            <person name="Pearson M."/>
            <person name="Priest M."/>
            <person name="Roberts A."/>
            <person name="Saif S."/>
            <person name="Shea T."/>
            <person name="Sykes S."/>
            <person name="Wortman J."/>
            <person name="Nusbaum C."/>
            <person name="Birren B."/>
        </authorList>
    </citation>
    <scope>NUCLEOTIDE SEQUENCE [LARGE SCALE GENOMIC DNA]</scope>
    <source>
        <strain evidence="1">CBS 10118</strain>
    </source>
</reference>
<keyword evidence="3" id="KW-1185">Reference proteome</keyword>
<dbReference type="OrthoDB" id="10591519at2759"/>
<evidence type="ECO:0000313" key="1">
    <source>
        <dbReference type="EMBL" id="OCF25796.1"/>
    </source>
</evidence>
<dbReference type="KEGG" id="kbi:30207868"/>